<dbReference type="InterPro" id="IPR029045">
    <property type="entry name" value="ClpP/crotonase-like_dom_sf"/>
</dbReference>
<dbReference type="PANTHER" id="PTHR11941:SF54">
    <property type="entry name" value="ENOYL-COA HYDRATASE, MITOCHONDRIAL"/>
    <property type="match status" value="1"/>
</dbReference>
<evidence type="ECO:0000313" key="8">
    <source>
        <dbReference type="Proteomes" id="UP000321805"/>
    </source>
</evidence>
<gene>
    <name evidence="7" type="ORF">FSW04_12815</name>
</gene>
<evidence type="ECO:0000256" key="2">
    <source>
        <dbReference type="ARBA" id="ARBA00012076"/>
    </source>
</evidence>
<comment type="similarity">
    <text evidence="1 6">Belongs to the enoyl-CoA hydratase/isomerase family.</text>
</comment>
<dbReference type="PROSITE" id="PS00166">
    <property type="entry name" value="ENOYL_COA_HYDRATASE"/>
    <property type="match status" value="1"/>
</dbReference>
<evidence type="ECO:0000256" key="4">
    <source>
        <dbReference type="ARBA" id="ARBA00023709"/>
    </source>
</evidence>
<dbReference type="Gene3D" id="1.10.12.10">
    <property type="entry name" value="Lyase 2-enoyl-coa Hydratase, Chain A, domain 2"/>
    <property type="match status" value="1"/>
</dbReference>
<dbReference type="Proteomes" id="UP000321805">
    <property type="component" value="Chromosome"/>
</dbReference>
<dbReference type="InterPro" id="IPR014748">
    <property type="entry name" value="Enoyl-CoA_hydra_C"/>
</dbReference>
<dbReference type="GO" id="GO:0004300">
    <property type="term" value="F:enoyl-CoA hydratase activity"/>
    <property type="evidence" value="ECO:0007669"/>
    <property type="project" value="UniProtKB-EC"/>
</dbReference>
<organism evidence="7 8">
    <name type="scientific">Baekduia soli</name>
    <dbReference type="NCBI Taxonomy" id="496014"/>
    <lineage>
        <taxon>Bacteria</taxon>
        <taxon>Bacillati</taxon>
        <taxon>Actinomycetota</taxon>
        <taxon>Thermoleophilia</taxon>
        <taxon>Solirubrobacterales</taxon>
        <taxon>Baekduiaceae</taxon>
        <taxon>Baekduia</taxon>
    </lineage>
</organism>
<evidence type="ECO:0000256" key="1">
    <source>
        <dbReference type="ARBA" id="ARBA00005254"/>
    </source>
</evidence>
<keyword evidence="3" id="KW-0456">Lyase</keyword>
<dbReference type="EMBL" id="CP042430">
    <property type="protein sequence ID" value="QEC48362.1"/>
    <property type="molecule type" value="Genomic_DNA"/>
</dbReference>
<dbReference type="Pfam" id="PF00378">
    <property type="entry name" value="ECH_1"/>
    <property type="match status" value="1"/>
</dbReference>
<dbReference type="AlphaFoldDB" id="A0A5B8U6S5"/>
<proteinExistence type="inferred from homology"/>
<evidence type="ECO:0000256" key="6">
    <source>
        <dbReference type="RuleBase" id="RU003707"/>
    </source>
</evidence>
<dbReference type="OrthoDB" id="4470569at2"/>
<dbReference type="KEGG" id="bsol:FSW04_12815"/>
<sequence length="257" mass="27714">MGVEFEVDEGVALITINRPERMNAMDADAYQALSEAWKRVRDDGAIRAAVITGAGDRAFSTGADIKSFLTAPSDLSEFWLTQKDQLLNRGLEVFKPIIAAVNGYCLGGGMTLLLATDIRVAAEHASFGLSEVKRGVIAGNGGTQRVMGQLPHAVGMELLLTGDRIDAATAERWGLVNKVVPMEGLLDAAMEYAQRIVVNAPLAVQAAKELALRSRDMGLDEGLRLEQTMNRLLMVTEDAKEGPAAFAEKRAPQFKGR</sequence>
<dbReference type="FunFam" id="1.10.12.10:FF:000001">
    <property type="entry name" value="Probable enoyl-CoA hydratase, mitochondrial"/>
    <property type="match status" value="1"/>
</dbReference>
<dbReference type="FunFam" id="3.90.226.10:FF:000009">
    <property type="entry name" value="Carnitinyl-CoA dehydratase"/>
    <property type="match status" value="1"/>
</dbReference>
<dbReference type="GO" id="GO:0006635">
    <property type="term" value="P:fatty acid beta-oxidation"/>
    <property type="evidence" value="ECO:0007669"/>
    <property type="project" value="TreeGrafter"/>
</dbReference>
<dbReference type="EC" id="4.2.1.17" evidence="2"/>
<reference evidence="7 8" key="1">
    <citation type="journal article" date="2018" name="J. Microbiol.">
        <title>Baekduia soli gen. nov., sp. nov., a novel bacterium isolated from the soil of Baekdu Mountain and proposal of a novel family name, Baekduiaceae fam. nov.</title>
        <authorList>
            <person name="An D.S."/>
            <person name="Siddiqi M.Z."/>
            <person name="Kim K.H."/>
            <person name="Yu H.S."/>
            <person name="Im W.T."/>
        </authorList>
    </citation>
    <scope>NUCLEOTIDE SEQUENCE [LARGE SCALE GENOMIC DNA]</scope>
    <source>
        <strain evidence="7 8">BR7-21</strain>
    </source>
</reference>
<dbReference type="PANTHER" id="PTHR11941">
    <property type="entry name" value="ENOYL-COA HYDRATASE-RELATED"/>
    <property type="match status" value="1"/>
</dbReference>
<comment type="catalytic activity">
    <reaction evidence="4">
        <text>a (3S)-3-hydroxyacyl-CoA = a (2E)-enoyl-CoA + H2O</text>
        <dbReference type="Rhea" id="RHEA:16105"/>
        <dbReference type="ChEBI" id="CHEBI:15377"/>
        <dbReference type="ChEBI" id="CHEBI:57318"/>
        <dbReference type="ChEBI" id="CHEBI:58856"/>
        <dbReference type="EC" id="4.2.1.17"/>
    </reaction>
</comment>
<evidence type="ECO:0000256" key="3">
    <source>
        <dbReference type="ARBA" id="ARBA00023239"/>
    </source>
</evidence>
<dbReference type="CDD" id="cd06558">
    <property type="entry name" value="crotonase-like"/>
    <property type="match status" value="1"/>
</dbReference>
<dbReference type="SUPFAM" id="SSF52096">
    <property type="entry name" value="ClpP/crotonase"/>
    <property type="match status" value="1"/>
</dbReference>
<evidence type="ECO:0000256" key="5">
    <source>
        <dbReference type="ARBA" id="ARBA00023717"/>
    </source>
</evidence>
<keyword evidence="7" id="KW-0413">Isomerase</keyword>
<keyword evidence="8" id="KW-1185">Reference proteome</keyword>
<dbReference type="Gene3D" id="3.90.226.10">
    <property type="entry name" value="2-enoyl-CoA Hydratase, Chain A, domain 1"/>
    <property type="match status" value="1"/>
</dbReference>
<dbReference type="InterPro" id="IPR018376">
    <property type="entry name" value="Enoyl-CoA_hyd/isom_CS"/>
</dbReference>
<dbReference type="GO" id="GO:0016853">
    <property type="term" value="F:isomerase activity"/>
    <property type="evidence" value="ECO:0007669"/>
    <property type="project" value="UniProtKB-KW"/>
</dbReference>
<evidence type="ECO:0000313" key="7">
    <source>
        <dbReference type="EMBL" id="QEC48362.1"/>
    </source>
</evidence>
<protein>
    <recommendedName>
        <fullName evidence="2">enoyl-CoA hydratase</fullName>
        <ecNumber evidence="2">4.2.1.17</ecNumber>
    </recommendedName>
</protein>
<dbReference type="InterPro" id="IPR001753">
    <property type="entry name" value="Enoyl-CoA_hydra/iso"/>
</dbReference>
<comment type="catalytic activity">
    <reaction evidence="5">
        <text>a 4-saturated-(3S)-3-hydroxyacyl-CoA = a (3E)-enoyl-CoA + H2O</text>
        <dbReference type="Rhea" id="RHEA:20724"/>
        <dbReference type="ChEBI" id="CHEBI:15377"/>
        <dbReference type="ChEBI" id="CHEBI:58521"/>
        <dbReference type="ChEBI" id="CHEBI:137480"/>
        <dbReference type="EC" id="4.2.1.17"/>
    </reaction>
</comment>
<dbReference type="RefSeq" id="WP_146919812.1">
    <property type="nucleotide sequence ID" value="NZ_CP042430.1"/>
</dbReference>
<accession>A0A5B8U6S5</accession>
<name>A0A5B8U6S5_9ACTN</name>